<gene>
    <name evidence="1" type="ORF">OG477_42930</name>
</gene>
<organism evidence="1">
    <name type="scientific">Streptomyces sp. NBC_00180</name>
    <dbReference type="NCBI Taxonomy" id="2903632"/>
    <lineage>
        <taxon>Bacteria</taxon>
        <taxon>Bacillati</taxon>
        <taxon>Actinomycetota</taxon>
        <taxon>Actinomycetes</taxon>
        <taxon>Kitasatosporales</taxon>
        <taxon>Streptomycetaceae</taxon>
        <taxon>Streptomyces</taxon>
    </lineage>
</organism>
<reference evidence="1" key="1">
    <citation type="submission" date="2022-10" db="EMBL/GenBank/DDBJ databases">
        <title>The complete genomes of actinobacterial strains from the NBC collection.</title>
        <authorList>
            <person name="Joergensen T.S."/>
            <person name="Alvarez Arevalo M."/>
            <person name="Sterndorff E.B."/>
            <person name="Faurdal D."/>
            <person name="Vuksanovic O."/>
            <person name="Mourched A.-S."/>
            <person name="Charusanti P."/>
            <person name="Shaw S."/>
            <person name="Blin K."/>
            <person name="Weber T."/>
        </authorList>
    </citation>
    <scope>NUCLEOTIDE SEQUENCE</scope>
    <source>
        <strain evidence="1">NBC 00180</strain>
    </source>
</reference>
<evidence type="ECO:0000313" key="1">
    <source>
        <dbReference type="EMBL" id="WTP91602.1"/>
    </source>
</evidence>
<dbReference type="EMBL" id="CP108140">
    <property type="protein sequence ID" value="WTP91602.1"/>
    <property type="molecule type" value="Genomic_DNA"/>
</dbReference>
<dbReference type="AlphaFoldDB" id="A0AAU1ICJ9"/>
<proteinExistence type="predicted"/>
<protein>
    <submittedName>
        <fullName evidence="1">Uncharacterized protein</fullName>
    </submittedName>
</protein>
<accession>A0AAU1ICJ9</accession>
<sequence>MRDTLCREDRSQIRTGHSPENMATLRNTTLERLRAAGATSTTGAVRDLSYEPFSAPLDLLGPR</sequence>
<name>A0AAU1ICJ9_9ACTN</name>